<reference evidence="1 2" key="1">
    <citation type="submission" date="2023-08" db="EMBL/GenBank/DDBJ databases">
        <authorList>
            <person name="Folkvardsen B D."/>
            <person name="Norman A."/>
        </authorList>
    </citation>
    <scope>NUCLEOTIDE SEQUENCE [LARGE SCALE GENOMIC DNA]</scope>
    <source>
        <strain evidence="1 2">Mu0053</strain>
    </source>
</reference>
<dbReference type="PANTHER" id="PTHR39456:SF1">
    <property type="entry name" value="METAL-DEPENDENT HYDROLASE"/>
    <property type="match status" value="1"/>
</dbReference>
<organism evidence="1 2">
    <name type="scientific">[Mycobacterium] burgundiense</name>
    <dbReference type="NCBI Taxonomy" id="3064286"/>
    <lineage>
        <taxon>Bacteria</taxon>
        <taxon>Bacillati</taxon>
        <taxon>Actinomycetota</taxon>
        <taxon>Actinomycetes</taxon>
        <taxon>Mycobacteriales</taxon>
        <taxon>Mycobacteriaceae</taxon>
        <taxon>Mycolicibacterium</taxon>
    </lineage>
</organism>
<evidence type="ECO:0000313" key="2">
    <source>
        <dbReference type="Proteomes" id="UP001190465"/>
    </source>
</evidence>
<accession>A0ABM9L9M8</accession>
<dbReference type="EC" id="3.-.-.-" evidence="1"/>
<dbReference type="PANTHER" id="PTHR39456">
    <property type="entry name" value="METAL-DEPENDENT HYDROLASE"/>
    <property type="match status" value="1"/>
</dbReference>
<keyword evidence="1" id="KW-0378">Hydrolase</keyword>
<name>A0ABM9L9M8_9MYCO</name>
<dbReference type="RefSeq" id="WP_308480686.1">
    <property type="nucleotide sequence ID" value="NZ_OY726397.1"/>
</dbReference>
<dbReference type="EMBL" id="OY726397">
    <property type="protein sequence ID" value="CAJ1495275.1"/>
    <property type="molecule type" value="Genomic_DNA"/>
</dbReference>
<evidence type="ECO:0000313" key="1">
    <source>
        <dbReference type="EMBL" id="CAJ1495275.1"/>
    </source>
</evidence>
<protein>
    <submittedName>
        <fullName evidence="1">Metal-dependent hydrolase</fullName>
        <ecNumber evidence="1">3.-.-.-</ecNumber>
    </submittedName>
</protein>
<sequence>MLRPHRPEREIDPGPVQIHARDVQFDVDGVAVHWIPGHPVASHMGSLLNVLLPPVERWFVQAFNEALPHVRDPRLAADMRGFIGQEAIHAGAHDHVLDTLLRDQGLDPDPILDLVEHLFGTVLAPSTSPHDRRRFNHLRERLWLIAAIEHYTAVLGDFALNNAWDDHGADPVIVDLFRWHGSEEVEHRSVAHDVAVYFNDSYLARIRAMAVVVPMMAGFFQKGTWYLVKQDPRIELSWWQYNRQRMRDSKRGLLPKFHHLFGTQTLTYFAPRYSPEHMGSTAQAVAYLAASPAARAALE</sequence>
<dbReference type="Pfam" id="PF10118">
    <property type="entry name" value="Metal_hydrol"/>
    <property type="match status" value="1"/>
</dbReference>
<proteinExistence type="predicted"/>
<dbReference type="InterPro" id="IPR016516">
    <property type="entry name" value="UCP07580"/>
</dbReference>
<dbReference type="PIRSF" id="PIRSF007580">
    <property type="entry name" value="UCP07580"/>
    <property type="match status" value="1"/>
</dbReference>
<keyword evidence="2" id="KW-1185">Reference proteome</keyword>
<gene>
    <name evidence="1" type="ORF">MU0053_000330</name>
</gene>
<dbReference type="GO" id="GO:0016787">
    <property type="term" value="F:hydrolase activity"/>
    <property type="evidence" value="ECO:0007669"/>
    <property type="project" value="UniProtKB-KW"/>
</dbReference>
<dbReference type="Proteomes" id="UP001190465">
    <property type="component" value="Chromosome"/>
</dbReference>